<dbReference type="Proteomes" id="UP001312908">
    <property type="component" value="Unassembled WGS sequence"/>
</dbReference>
<sequence length="38" mass="4227">MAAPKKNRMDIPVIGVKHLIIMQSLLVAFIVLVALINR</sequence>
<evidence type="ECO:0000256" key="1">
    <source>
        <dbReference type="SAM" id="Phobius"/>
    </source>
</evidence>
<name>A0ABU7U2I0_9PROT</name>
<feature type="transmembrane region" description="Helical" evidence="1">
    <location>
        <begin position="20"/>
        <end position="37"/>
    </location>
</feature>
<gene>
    <name evidence="2" type="ORF">DOFOFD_03350</name>
</gene>
<evidence type="ECO:0000313" key="2">
    <source>
        <dbReference type="EMBL" id="MEE8658049.1"/>
    </source>
</evidence>
<organism evidence="2 3">
    <name type="scientific">Sorlinia euscelidii</name>
    <dbReference type="NCBI Taxonomy" id="3081148"/>
    <lineage>
        <taxon>Bacteria</taxon>
        <taxon>Pseudomonadati</taxon>
        <taxon>Pseudomonadota</taxon>
        <taxon>Alphaproteobacteria</taxon>
        <taxon>Acetobacterales</taxon>
        <taxon>Acetobacteraceae</taxon>
        <taxon>Sorlinia</taxon>
    </lineage>
</organism>
<reference evidence="2 3" key="1">
    <citation type="submission" date="2023-10" db="EMBL/GenBank/DDBJ databases">
        <title>Sorlinia euscelidii gen. nov., sp. nov., an acetic acid bacteria isolated from the gut of Euscelidius variegatus emitter.</title>
        <authorList>
            <person name="Michoud G."/>
            <person name="Marasco R."/>
            <person name="Seferji K."/>
            <person name="Gonella E."/>
            <person name="Garuglieri E."/>
            <person name="Alma A."/>
            <person name="Mapelli F."/>
            <person name="Borin S."/>
            <person name="Daffonchio D."/>
            <person name="Crotti E."/>
        </authorList>
    </citation>
    <scope>NUCLEOTIDE SEQUENCE [LARGE SCALE GENOMIC DNA]</scope>
    <source>
        <strain evidence="2 3">EV16P</strain>
    </source>
</reference>
<evidence type="ECO:0000313" key="3">
    <source>
        <dbReference type="Proteomes" id="UP001312908"/>
    </source>
</evidence>
<proteinExistence type="predicted"/>
<comment type="caution">
    <text evidence="2">The sequence shown here is derived from an EMBL/GenBank/DDBJ whole genome shotgun (WGS) entry which is preliminary data.</text>
</comment>
<protein>
    <submittedName>
        <fullName evidence="2">Uncharacterized protein</fullName>
    </submittedName>
</protein>
<keyword evidence="1" id="KW-0472">Membrane</keyword>
<keyword evidence="1" id="KW-0812">Transmembrane</keyword>
<keyword evidence="3" id="KW-1185">Reference proteome</keyword>
<keyword evidence="1" id="KW-1133">Transmembrane helix</keyword>
<accession>A0ABU7U2I0</accession>
<dbReference type="EMBL" id="JAWJZY010000001">
    <property type="protein sequence ID" value="MEE8658049.1"/>
    <property type="molecule type" value="Genomic_DNA"/>
</dbReference>